<feature type="domain" description="Glycosyltransferase subfamily 4-like N-terminal" evidence="1">
    <location>
        <begin position="20"/>
        <end position="210"/>
    </location>
</feature>
<dbReference type="GO" id="GO:0016757">
    <property type="term" value="F:glycosyltransferase activity"/>
    <property type="evidence" value="ECO:0007669"/>
    <property type="project" value="UniProtKB-ARBA"/>
</dbReference>
<dbReference type="AlphaFoldDB" id="A0A239I539"/>
<dbReference type="Proteomes" id="UP000198339">
    <property type="component" value="Unassembled WGS sequence"/>
</dbReference>
<protein>
    <submittedName>
        <fullName evidence="2">Glycosyltransferase involved in cell wall bisynthesis</fullName>
    </submittedName>
</protein>
<keyword evidence="3" id="KW-1185">Reference proteome</keyword>
<evidence type="ECO:0000313" key="3">
    <source>
        <dbReference type="Proteomes" id="UP000198339"/>
    </source>
</evidence>
<dbReference type="SUPFAM" id="SSF53756">
    <property type="entry name" value="UDP-Glycosyltransferase/glycogen phosphorylase"/>
    <property type="match status" value="1"/>
</dbReference>
<evidence type="ECO:0000259" key="1">
    <source>
        <dbReference type="Pfam" id="PF13439"/>
    </source>
</evidence>
<dbReference type="EMBL" id="FZPA01000007">
    <property type="protein sequence ID" value="SNS88735.1"/>
    <property type="molecule type" value="Genomic_DNA"/>
</dbReference>
<sequence>MIFAYWFPPANAIGSSRPAAMARYFAARGWKVSVVAGASEAVPPTFAADLTGFEVDYVRDGWLTRLSSFRADRGALAQRLSTAVRLLSWPDHVWPVARAMRRRALATIGKEGAPDVVLSTALPFSVHGAARAVARKCGALFVADNRDIWAHNPYKWSARLYKPLEPRHERAMLGAADLVVAVSGGMTAQYAANYPELADRLLTVMNGVDPGEAAPPHRRDPGRLRLVYTGILYGDRRDMTPLLRAADSLGLPVAIDFYGSEPDVVRQIARDFPRLAIADRGRVARGEALAAQAQADAAILVVGTDAWEDTLLPGKLFEYAGSGRPIIALANPGSDSGRLVARHELGIATTDEAEIAAFLSRLADRGIATRREIPAALTRDSQLRLLETRLAAMRAAL</sequence>
<organism evidence="2 3">
    <name type="scientific">Sphingopyxis indica</name>
    <dbReference type="NCBI Taxonomy" id="436663"/>
    <lineage>
        <taxon>Bacteria</taxon>
        <taxon>Pseudomonadati</taxon>
        <taxon>Pseudomonadota</taxon>
        <taxon>Alphaproteobacteria</taxon>
        <taxon>Sphingomonadales</taxon>
        <taxon>Sphingomonadaceae</taxon>
        <taxon>Sphingopyxis</taxon>
    </lineage>
</organism>
<gene>
    <name evidence="2" type="ORF">SAMN06295955_10732</name>
</gene>
<reference evidence="2 3" key="1">
    <citation type="submission" date="2017-06" db="EMBL/GenBank/DDBJ databases">
        <authorList>
            <person name="Kim H.J."/>
            <person name="Triplett B.A."/>
        </authorList>
    </citation>
    <scope>NUCLEOTIDE SEQUENCE [LARGE SCALE GENOMIC DNA]</scope>
    <source>
        <strain evidence="2 3">DS15</strain>
    </source>
</reference>
<dbReference type="Pfam" id="PF13439">
    <property type="entry name" value="Glyco_transf_4"/>
    <property type="match status" value="1"/>
</dbReference>
<dbReference type="Gene3D" id="3.40.50.2000">
    <property type="entry name" value="Glycogen Phosphorylase B"/>
    <property type="match status" value="2"/>
</dbReference>
<proteinExistence type="predicted"/>
<evidence type="ECO:0000313" key="2">
    <source>
        <dbReference type="EMBL" id="SNS88735.1"/>
    </source>
</evidence>
<dbReference type="InterPro" id="IPR028098">
    <property type="entry name" value="Glyco_trans_4-like_N"/>
</dbReference>
<dbReference type="RefSeq" id="WP_170935515.1">
    <property type="nucleotide sequence ID" value="NZ_FZPA01000007.1"/>
</dbReference>
<accession>A0A239I539</accession>
<name>A0A239I539_9SPHN</name>
<keyword evidence="2" id="KW-0808">Transferase</keyword>